<evidence type="ECO:0000313" key="2">
    <source>
        <dbReference type="Proteomes" id="UP001186944"/>
    </source>
</evidence>
<dbReference type="PANTHER" id="PTHR33395:SF22">
    <property type="entry name" value="REVERSE TRANSCRIPTASE DOMAIN-CONTAINING PROTEIN"/>
    <property type="match status" value="1"/>
</dbReference>
<name>A0AA89BZX1_PINIB</name>
<sequence length="300" mass="35056">MINDFSLEQIVNRPTRGERILDLILTNKPTSFNDPKILPPLGKSDHDIAFVECNISLKRVRKQTRTIFKYRQSNWDKIRIDIKEMTDNMLENYKTKDIDQTWNYFKNTLLKSINENTPTKTITSKMKLPWITNQLRLQINRNKRLHHKCKTNRSLTAKYKSNKKALQSDMRKAYWTYIENMIFDLPVNEPDSPIIKKTPKKLYSYIKSAKNDNTGIPSLRDSGILTDSTQSKANILNRQFEKAFTTETSDIPIPNKGPSPHQTMPNINITDKSITKLLQNINPNKVSYDKFEILKIFEFA</sequence>
<dbReference type="EMBL" id="VSWD01000009">
    <property type="protein sequence ID" value="KAK3093897.1"/>
    <property type="molecule type" value="Genomic_DNA"/>
</dbReference>
<dbReference type="AlphaFoldDB" id="A0AA89BZX1"/>
<organism evidence="1 2">
    <name type="scientific">Pinctada imbricata</name>
    <name type="common">Atlantic pearl-oyster</name>
    <name type="synonym">Pinctada martensii</name>
    <dbReference type="NCBI Taxonomy" id="66713"/>
    <lineage>
        <taxon>Eukaryota</taxon>
        <taxon>Metazoa</taxon>
        <taxon>Spiralia</taxon>
        <taxon>Lophotrochozoa</taxon>
        <taxon>Mollusca</taxon>
        <taxon>Bivalvia</taxon>
        <taxon>Autobranchia</taxon>
        <taxon>Pteriomorphia</taxon>
        <taxon>Pterioida</taxon>
        <taxon>Pterioidea</taxon>
        <taxon>Pteriidae</taxon>
        <taxon>Pinctada</taxon>
    </lineage>
</organism>
<protein>
    <recommendedName>
        <fullName evidence="3">Endonuclease/exonuclease/phosphatase domain-containing protein</fullName>
    </recommendedName>
</protein>
<accession>A0AA89BZX1</accession>
<evidence type="ECO:0000313" key="1">
    <source>
        <dbReference type="EMBL" id="KAK3093897.1"/>
    </source>
</evidence>
<dbReference type="GO" id="GO:0007508">
    <property type="term" value="P:larval heart development"/>
    <property type="evidence" value="ECO:0007669"/>
    <property type="project" value="TreeGrafter"/>
</dbReference>
<keyword evidence="2" id="KW-1185">Reference proteome</keyword>
<gene>
    <name evidence="1" type="ORF">FSP39_021583</name>
</gene>
<dbReference type="Proteomes" id="UP001186944">
    <property type="component" value="Unassembled WGS sequence"/>
</dbReference>
<dbReference type="GO" id="GO:0031012">
    <property type="term" value="C:extracellular matrix"/>
    <property type="evidence" value="ECO:0007669"/>
    <property type="project" value="TreeGrafter"/>
</dbReference>
<proteinExistence type="predicted"/>
<comment type="caution">
    <text evidence="1">The sequence shown here is derived from an EMBL/GenBank/DDBJ whole genome shotgun (WGS) entry which is preliminary data.</text>
</comment>
<dbReference type="PANTHER" id="PTHR33395">
    <property type="entry name" value="TRANSCRIPTASE, PUTATIVE-RELATED-RELATED"/>
    <property type="match status" value="1"/>
</dbReference>
<dbReference type="GO" id="GO:0061343">
    <property type="term" value="P:cell adhesion involved in heart morphogenesis"/>
    <property type="evidence" value="ECO:0007669"/>
    <property type="project" value="TreeGrafter"/>
</dbReference>
<evidence type="ECO:0008006" key="3">
    <source>
        <dbReference type="Google" id="ProtNLM"/>
    </source>
</evidence>
<reference evidence="1" key="1">
    <citation type="submission" date="2019-08" db="EMBL/GenBank/DDBJ databases">
        <title>The improved chromosome-level genome for the pearl oyster Pinctada fucata martensii using PacBio sequencing and Hi-C.</title>
        <authorList>
            <person name="Zheng Z."/>
        </authorList>
    </citation>
    <scope>NUCLEOTIDE SEQUENCE</scope>
    <source>
        <strain evidence="1">ZZ-2019</strain>
        <tissue evidence="1">Adductor muscle</tissue>
    </source>
</reference>